<sequence>MTTQFKLIFTTCKDEAEARMLARALVEKKLAACVNILPNVGAIYMWEGEIAEATEAKLLIKTKSDKMNDVFLTIKAMHSYEVPEIQVIDVATGNLAYFNWMDEVLN</sequence>
<dbReference type="PANTHER" id="PTHR23419:SF8">
    <property type="entry name" value="FI09726P"/>
    <property type="match status" value="1"/>
</dbReference>
<dbReference type="PANTHER" id="PTHR23419">
    <property type="entry name" value="DIVALENT CATION TOLERANCE CUTA-RELATED"/>
    <property type="match status" value="1"/>
</dbReference>
<reference evidence="2 3" key="1">
    <citation type="submission" date="2017-02" db="EMBL/GenBank/DDBJ databases">
        <title>Complete genome sequence of the cold-active Pseudoalteromonas aliena strain EH1 isolated from Arctic seawater.</title>
        <authorList>
            <person name="Kim E."/>
            <person name="Heo E."/>
            <person name="Kim H."/>
            <person name="Kim D."/>
        </authorList>
    </citation>
    <scope>NUCLEOTIDE SEQUENCE [LARGE SCALE GENOMIC DNA]</scope>
    <source>
        <strain evidence="2 3">EH1</strain>
    </source>
</reference>
<dbReference type="Gene3D" id="3.30.70.120">
    <property type="match status" value="1"/>
</dbReference>
<dbReference type="KEGG" id="paln:B0W48_09825"/>
<gene>
    <name evidence="2" type="ORF">B0W48_09825</name>
</gene>
<accession>A0A1Q2GY64</accession>
<dbReference type="RefSeq" id="WP_077536775.1">
    <property type="nucleotide sequence ID" value="NZ_CP019628.1"/>
</dbReference>
<dbReference type="EMBL" id="CP019628">
    <property type="protein sequence ID" value="AQQ00060.1"/>
    <property type="molecule type" value="Genomic_DNA"/>
</dbReference>
<dbReference type="SUPFAM" id="SSF54913">
    <property type="entry name" value="GlnB-like"/>
    <property type="match status" value="1"/>
</dbReference>
<dbReference type="InterPro" id="IPR015867">
    <property type="entry name" value="N-reg_PII/ATP_PRibTrfase_C"/>
</dbReference>
<organism evidence="2 3">
    <name type="scientific">Pseudoalteromonas aliena</name>
    <dbReference type="NCBI Taxonomy" id="247523"/>
    <lineage>
        <taxon>Bacteria</taxon>
        <taxon>Pseudomonadati</taxon>
        <taxon>Pseudomonadota</taxon>
        <taxon>Gammaproteobacteria</taxon>
        <taxon>Alteromonadales</taxon>
        <taxon>Pseudoalteromonadaceae</taxon>
        <taxon>Pseudoalteromonas</taxon>
    </lineage>
</organism>
<dbReference type="AlphaFoldDB" id="A0A1Q2GY64"/>
<dbReference type="InterPro" id="IPR011322">
    <property type="entry name" value="N-reg_PII-like_a/b"/>
</dbReference>
<dbReference type="STRING" id="247523.B0W48_09825"/>
<dbReference type="GO" id="GO:0010038">
    <property type="term" value="P:response to metal ion"/>
    <property type="evidence" value="ECO:0007669"/>
    <property type="project" value="InterPro"/>
</dbReference>
<evidence type="ECO:0000313" key="2">
    <source>
        <dbReference type="EMBL" id="AQQ00060.1"/>
    </source>
</evidence>
<evidence type="ECO:0000313" key="3">
    <source>
        <dbReference type="Proteomes" id="UP000188243"/>
    </source>
</evidence>
<evidence type="ECO:0000256" key="1">
    <source>
        <dbReference type="ARBA" id="ARBA00010169"/>
    </source>
</evidence>
<dbReference type="InterPro" id="IPR004323">
    <property type="entry name" value="Ion_tolerance_CutA"/>
</dbReference>
<comment type="similarity">
    <text evidence="1">Belongs to the CutA family.</text>
</comment>
<dbReference type="Proteomes" id="UP000188243">
    <property type="component" value="Chromosome"/>
</dbReference>
<protein>
    <submittedName>
        <fullName evidence="2">Divalent-cation tolerance protein CutA</fullName>
    </submittedName>
</protein>
<name>A0A1Q2GY64_9GAMM</name>
<dbReference type="Pfam" id="PF03091">
    <property type="entry name" value="CutA1"/>
    <property type="match status" value="1"/>
</dbReference>
<proteinExistence type="inferred from homology"/>
<dbReference type="GO" id="GO:0005507">
    <property type="term" value="F:copper ion binding"/>
    <property type="evidence" value="ECO:0007669"/>
    <property type="project" value="TreeGrafter"/>
</dbReference>